<keyword evidence="2" id="KW-1185">Reference proteome</keyword>
<comment type="caution">
    <text evidence="1">The sequence shown here is derived from an EMBL/GenBank/DDBJ whole genome shotgun (WGS) entry which is preliminary data.</text>
</comment>
<dbReference type="EMBL" id="JANBUK010004188">
    <property type="protein sequence ID" value="KAJ2764746.1"/>
    <property type="molecule type" value="Genomic_DNA"/>
</dbReference>
<protein>
    <submittedName>
        <fullName evidence="1">Uncharacterized protein</fullName>
    </submittedName>
</protein>
<gene>
    <name evidence="1" type="ORF">GGI18_006367</name>
</gene>
<evidence type="ECO:0000313" key="2">
    <source>
        <dbReference type="Proteomes" id="UP001140066"/>
    </source>
</evidence>
<sequence length="332" mass="38015">PAPYQDNMPKSEVLRTGYVLHTFVEGCSLTALTSCVNTFLWDAKISFSKRPLIATSISNIRFLEAPAAAPMQRPAGLASLFEYPRFAELDQMLKDWRANLMRPDDMKHLWKPEHSFMTFGSLEHRHFIMRIRYFCLYAYSVPLVHILHFANRPSFFGQSNSGKDPNTRSSSVSSLAASDSIENNAIREMLSSTFSDLLNDGILAYDIVDESWNICLEAVHDIIALIDRNSDIPLDRCDQVMPFCLFTSMTVLIRQIRRCRKDIEARRESHKREGMHKAYADLSKNVAALRRLWTMLKGLDLIWRTDGMELLLRTMQIEEVANTADLVSDLTL</sequence>
<accession>A0ACC1JPW2</accession>
<name>A0ACC1JPW2_9FUNG</name>
<feature type="non-terminal residue" evidence="1">
    <location>
        <position position="1"/>
    </location>
</feature>
<dbReference type="Proteomes" id="UP001140066">
    <property type="component" value="Unassembled WGS sequence"/>
</dbReference>
<proteinExistence type="predicted"/>
<organism evidence="1 2">
    <name type="scientific">Coemansia linderi</name>
    <dbReference type="NCBI Taxonomy" id="2663919"/>
    <lineage>
        <taxon>Eukaryota</taxon>
        <taxon>Fungi</taxon>
        <taxon>Fungi incertae sedis</taxon>
        <taxon>Zoopagomycota</taxon>
        <taxon>Kickxellomycotina</taxon>
        <taxon>Kickxellomycetes</taxon>
        <taxon>Kickxellales</taxon>
        <taxon>Kickxellaceae</taxon>
        <taxon>Coemansia</taxon>
    </lineage>
</organism>
<reference evidence="1" key="1">
    <citation type="submission" date="2022-07" db="EMBL/GenBank/DDBJ databases">
        <title>Phylogenomic reconstructions and comparative analyses of Kickxellomycotina fungi.</title>
        <authorList>
            <person name="Reynolds N.K."/>
            <person name="Stajich J.E."/>
            <person name="Barry K."/>
            <person name="Grigoriev I.V."/>
            <person name="Crous P."/>
            <person name="Smith M.E."/>
        </authorList>
    </citation>
    <scope>NUCLEOTIDE SEQUENCE</scope>
    <source>
        <strain evidence="1">BCRC 34191</strain>
    </source>
</reference>
<evidence type="ECO:0000313" key="1">
    <source>
        <dbReference type="EMBL" id="KAJ2764746.1"/>
    </source>
</evidence>